<dbReference type="SMART" id="SM00387">
    <property type="entry name" value="HATPase_c"/>
    <property type="match status" value="1"/>
</dbReference>
<feature type="transmembrane region" description="Helical" evidence="12">
    <location>
        <begin position="71"/>
        <end position="96"/>
    </location>
</feature>
<dbReference type="EMBL" id="SNYM01000013">
    <property type="protein sequence ID" value="TDQ46471.1"/>
    <property type="molecule type" value="Genomic_DNA"/>
</dbReference>
<reference evidence="15 16" key="1">
    <citation type="submission" date="2019-03" db="EMBL/GenBank/DDBJ databases">
        <title>Genomic Encyclopedia of Type Strains, Phase IV (KMG-IV): sequencing the most valuable type-strain genomes for metagenomic binning, comparative biology and taxonomic classification.</title>
        <authorList>
            <person name="Goeker M."/>
        </authorList>
    </citation>
    <scope>NUCLEOTIDE SEQUENCE [LARGE SCALE GENOMIC DNA]</scope>
    <source>
        <strain evidence="15 16">DSM 103792</strain>
    </source>
</reference>
<keyword evidence="4" id="KW-1003">Cell membrane</keyword>
<dbReference type="NCBIfam" id="TIGR00229">
    <property type="entry name" value="sensory_box"/>
    <property type="match status" value="1"/>
</dbReference>
<evidence type="ECO:0000256" key="5">
    <source>
        <dbReference type="ARBA" id="ARBA00022553"/>
    </source>
</evidence>
<keyword evidence="6" id="KW-0808">Transferase</keyword>
<dbReference type="InterPro" id="IPR003594">
    <property type="entry name" value="HATPase_dom"/>
</dbReference>
<evidence type="ECO:0000256" key="7">
    <source>
        <dbReference type="ARBA" id="ARBA00022692"/>
    </source>
</evidence>
<evidence type="ECO:0000256" key="9">
    <source>
        <dbReference type="ARBA" id="ARBA00022989"/>
    </source>
</evidence>
<keyword evidence="10" id="KW-0902">Two-component regulatory system</keyword>
<feature type="transmembrane region" description="Helical" evidence="12">
    <location>
        <begin position="31"/>
        <end position="50"/>
    </location>
</feature>
<dbReference type="Pfam" id="PF02518">
    <property type="entry name" value="HATPase_c"/>
    <property type="match status" value="1"/>
</dbReference>
<dbReference type="CDD" id="cd16922">
    <property type="entry name" value="HATPase_EvgS-ArcB-TorS-like"/>
    <property type="match status" value="1"/>
</dbReference>
<dbReference type="InterPro" id="IPR006189">
    <property type="entry name" value="CHASE_dom"/>
</dbReference>
<feature type="transmembrane region" description="Helical" evidence="12">
    <location>
        <begin position="155"/>
        <end position="177"/>
    </location>
</feature>
<feature type="transmembrane region" description="Helical" evidence="12">
    <location>
        <begin position="183"/>
        <end position="207"/>
    </location>
</feature>
<name>A0A4R6UI41_9GAMM</name>
<keyword evidence="11 12" id="KW-0472">Membrane</keyword>
<comment type="catalytic activity">
    <reaction evidence="1">
        <text>ATP + protein L-histidine = ADP + protein N-phospho-L-histidine.</text>
        <dbReference type="EC" id="2.7.13.3"/>
    </reaction>
</comment>
<dbReference type="PANTHER" id="PTHR43711">
    <property type="entry name" value="TWO-COMPONENT HISTIDINE KINASE"/>
    <property type="match status" value="1"/>
</dbReference>
<dbReference type="SUPFAM" id="SSF55874">
    <property type="entry name" value="ATPase domain of HSP90 chaperone/DNA topoisomerase II/histidine kinase"/>
    <property type="match status" value="1"/>
</dbReference>
<keyword evidence="8" id="KW-0418">Kinase</keyword>
<dbReference type="InterPro" id="IPR035965">
    <property type="entry name" value="PAS-like_dom_sf"/>
</dbReference>
<evidence type="ECO:0000256" key="11">
    <source>
        <dbReference type="ARBA" id="ARBA00023136"/>
    </source>
</evidence>
<evidence type="ECO:0000256" key="2">
    <source>
        <dbReference type="ARBA" id="ARBA00004651"/>
    </source>
</evidence>
<evidence type="ECO:0000259" key="13">
    <source>
        <dbReference type="PROSITE" id="PS50109"/>
    </source>
</evidence>
<dbReference type="InterPro" id="IPR036097">
    <property type="entry name" value="HisK_dim/P_sf"/>
</dbReference>
<evidence type="ECO:0000256" key="12">
    <source>
        <dbReference type="SAM" id="Phobius"/>
    </source>
</evidence>
<evidence type="ECO:0000256" key="1">
    <source>
        <dbReference type="ARBA" id="ARBA00000085"/>
    </source>
</evidence>
<keyword evidence="9 12" id="KW-1133">Transmembrane helix</keyword>
<dbReference type="SUPFAM" id="SSF55785">
    <property type="entry name" value="PYP-like sensor domain (PAS domain)"/>
    <property type="match status" value="1"/>
</dbReference>
<dbReference type="GO" id="GO:0005886">
    <property type="term" value="C:plasma membrane"/>
    <property type="evidence" value="ECO:0007669"/>
    <property type="project" value="UniProtKB-SubCell"/>
</dbReference>
<dbReference type="Pfam" id="PF03924">
    <property type="entry name" value="CHASE"/>
    <property type="match status" value="1"/>
</dbReference>
<evidence type="ECO:0000256" key="10">
    <source>
        <dbReference type="ARBA" id="ARBA00023012"/>
    </source>
</evidence>
<evidence type="ECO:0000256" key="6">
    <source>
        <dbReference type="ARBA" id="ARBA00022679"/>
    </source>
</evidence>
<dbReference type="FunFam" id="1.10.287.130:FF:000001">
    <property type="entry name" value="Two-component sensor histidine kinase"/>
    <property type="match status" value="1"/>
</dbReference>
<dbReference type="PROSITE" id="PS50109">
    <property type="entry name" value="HIS_KIN"/>
    <property type="match status" value="1"/>
</dbReference>
<feature type="transmembrane region" description="Helical" evidence="12">
    <location>
        <begin position="5"/>
        <end position="25"/>
    </location>
</feature>
<dbReference type="AlphaFoldDB" id="A0A4R6UI41"/>
<keyword evidence="16" id="KW-1185">Reference proteome</keyword>
<dbReference type="RefSeq" id="WP_162848194.1">
    <property type="nucleotide sequence ID" value="NZ_CP037953.1"/>
</dbReference>
<dbReference type="InterPro" id="IPR042240">
    <property type="entry name" value="CHASE_sf"/>
</dbReference>
<keyword evidence="7 12" id="KW-0812">Transmembrane</keyword>
<organism evidence="15 16">
    <name type="scientific">Permianibacter aggregans</name>
    <dbReference type="NCBI Taxonomy" id="1510150"/>
    <lineage>
        <taxon>Bacteria</taxon>
        <taxon>Pseudomonadati</taxon>
        <taxon>Pseudomonadota</taxon>
        <taxon>Gammaproteobacteria</taxon>
        <taxon>Pseudomonadales</taxon>
        <taxon>Pseudomonadaceae</taxon>
        <taxon>Permianibacter</taxon>
    </lineage>
</organism>
<keyword evidence="5" id="KW-0597">Phosphoprotein</keyword>
<dbReference type="Gene3D" id="3.30.565.10">
    <property type="entry name" value="Histidine kinase-like ATPase, C-terminal domain"/>
    <property type="match status" value="1"/>
</dbReference>
<comment type="subcellular location">
    <subcellularLocation>
        <location evidence="2">Cell membrane</location>
        <topology evidence="2">Multi-pass membrane protein</topology>
    </subcellularLocation>
</comment>
<dbReference type="InterPro" id="IPR000014">
    <property type="entry name" value="PAS"/>
</dbReference>
<dbReference type="EC" id="2.7.13.3" evidence="3"/>
<dbReference type="Gene3D" id="1.10.287.130">
    <property type="match status" value="1"/>
</dbReference>
<dbReference type="InterPro" id="IPR007895">
    <property type="entry name" value="MASE1"/>
</dbReference>
<dbReference type="InterPro" id="IPR036890">
    <property type="entry name" value="HATPase_C_sf"/>
</dbReference>
<dbReference type="InterPro" id="IPR004358">
    <property type="entry name" value="Sig_transdc_His_kin-like_C"/>
</dbReference>
<comment type="caution">
    <text evidence="15">The sequence shown here is derived from an EMBL/GenBank/DDBJ whole genome shotgun (WGS) entry which is preliminary data.</text>
</comment>
<accession>A0A4R6UI41</accession>
<dbReference type="InterPro" id="IPR050736">
    <property type="entry name" value="Sensor_HK_Regulatory"/>
</dbReference>
<dbReference type="SMART" id="SM00388">
    <property type="entry name" value="HisKA"/>
    <property type="match status" value="1"/>
</dbReference>
<evidence type="ECO:0000313" key="16">
    <source>
        <dbReference type="Proteomes" id="UP000295375"/>
    </source>
</evidence>
<gene>
    <name evidence="15" type="ORF">EV696_11312</name>
</gene>
<protein>
    <recommendedName>
        <fullName evidence="3">histidine kinase</fullName>
        <ecNumber evidence="3">2.7.13.3</ecNumber>
    </recommendedName>
</protein>
<dbReference type="SMART" id="SM01079">
    <property type="entry name" value="CHASE"/>
    <property type="match status" value="1"/>
</dbReference>
<dbReference type="SUPFAM" id="SSF47384">
    <property type="entry name" value="Homodimeric domain of signal transducing histidine kinase"/>
    <property type="match status" value="1"/>
</dbReference>
<sequence>MLKHVLATIGIIVAYWVLGQLGLLLAIPPGYATAIFPPAGLALALMTLYGRRTLPAIWLGSMLLNISADKAGLAMDGISWLLAALIASGSSLQAYAGSRFLKAYRDDLSRLLDGNGLLRFTLGCGLLATLIAATVGVSSLLLLKQIGPEEYAYSWLTWWVGDAIGVLIITPIFFMLLAKPRPVWRHLLLPVSLPLVITFALAVMLFLRISEWEAERQQESFADHSQKLAAQMNASLRRIAEGLRFTERLFEASAHVSAQEFNRFANEVVKHNPVLIGLAWAPEIRPEQQAEFVQQMQATHGHPFQIRRLTPVEAERLYPVAYIEPEARHGLLGIDLFSEPVRRQTILQAIASGQLTLSPPLQRFNPEMPSTDAIWVFPVTDGNLYKRSIVAALLAPAELVEEALSETEFTQLRVTIETHSSPAKVIYQNDVEVSSNPLRLQLEFPLSAVNDAWRLRLEPSPAYLSSHSYWQSWLVLAAGMLFAALLEILLLSFASREMRTQSQVQWRTRELQQSRQQLQAIMDGVQDAVVLLDQSGQPHSMNPLARQWFAGQETLPDAFAQPIQDWHVIQRLLNKLGRVYHHQSQFRLGSGELIPIEVSGSTVQLDDQRFYSLTLHDIRHRYELERMKNEFVAMVSHELRTPLTSIRGALGLLRSEGIANQNENASKLLNMAVDNSDRLARLINDLLDLERLELGKLRFQMKTVALKSLLEAVCQQHYGFANSHDITLLARLDIGEELNVRVDSDRLSQVMANLISNAIKFSPAGSAVHVNAQFDPKTNSAEIEVIDHGIGIPADLQEKVFTKFWQADSTALRKYGGSGLGLWITKQLIEQMHGQIRFSSKENEGSRFTVVLPCTITPRGMLL</sequence>
<dbReference type="CDD" id="cd00082">
    <property type="entry name" value="HisKA"/>
    <property type="match status" value="1"/>
</dbReference>
<dbReference type="FunFam" id="3.30.565.10:FF:000006">
    <property type="entry name" value="Sensor histidine kinase WalK"/>
    <property type="match status" value="1"/>
</dbReference>
<evidence type="ECO:0000313" key="15">
    <source>
        <dbReference type="EMBL" id="TDQ46471.1"/>
    </source>
</evidence>
<feature type="domain" description="Histidine kinase" evidence="13">
    <location>
        <begin position="634"/>
        <end position="856"/>
    </location>
</feature>
<dbReference type="PROSITE" id="PS50839">
    <property type="entry name" value="CHASE"/>
    <property type="match status" value="1"/>
</dbReference>
<dbReference type="GO" id="GO:0000155">
    <property type="term" value="F:phosphorelay sensor kinase activity"/>
    <property type="evidence" value="ECO:0007669"/>
    <property type="project" value="InterPro"/>
</dbReference>
<feature type="transmembrane region" description="Helical" evidence="12">
    <location>
        <begin position="116"/>
        <end position="143"/>
    </location>
</feature>
<dbReference type="PRINTS" id="PR00344">
    <property type="entry name" value="BCTRLSENSOR"/>
</dbReference>
<feature type="domain" description="CHASE" evidence="14">
    <location>
        <begin position="252"/>
        <end position="379"/>
    </location>
</feature>
<dbReference type="Gene3D" id="3.30.450.350">
    <property type="entry name" value="CHASE domain"/>
    <property type="match status" value="1"/>
</dbReference>
<evidence type="ECO:0000256" key="8">
    <source>
        <dbReference type="ARBA" id="ARBA00022777"/>
    </source>
</evidence>
<evidence type="ECO:0000256" key="3">
    <source>
        <dbReference type="ARBA" id="ARBA00012438"/>
    </source>
</evidence>
<dbReference type="PANTHER" id="PTHR43711:SF1">
    <property type="entry name" value="HISTIDINE KINASE 1"/>
    <property type="match status" value="1"/>
</dbReference>
<dbReference type="InterPro" id="IPR005467">
    <property type="entry name" value="His_kinase_dom"/>
</dbReference>
<feature type="transmembrane region" description="Helical" evidence="12">
    <location>
        <begin position="473"/>
        <end position="494"/>
    </location>
</feature>
<dbReference type="Gene3D" id="3.30.450.20">
    <property type="entry name" value="PAS domain"/>
    <property type="match status" value="1"/>
</dbReference>
<dbReference type="Proteomes" id="UP000295375">
    <property type="component" value="Unassembled WGS sequence"/>
</dbReference>
<dbReference type="Pfam" id="PF00512">
    <property type="entry name" value="HisKA"/>
    <property type="match status" value="1"/>
</dbReference>
<evidence type="ECO:0000259" key="14">
    <source>
        <dbReference type="PROSITE" id="PS50839"/>
    </source>
</evidence>
<evidence type="ECO:0000256" key="4">
    <source>
        <dbReference type="ARBA" id="ARBA00022475"/>
    </source>
</evidence>
<dbReference type="Pfam" id="PF05231">
    <property type="entry name" value="MASE1"/>
    <property type="match status" value="1"/>
</dbReference>
<proteinExistence type="predicted"/>
<dbReference type="InterPro" id="IPR003661">
    <property type="entry name" value="HisK_dim/P_dom"/>
</dbReference>